<dbReference type="Proteomes" id="UP000231069">
    <property type="component" value="Unassembled WGS sequence"/>
</dbReference>
<dbReference type="EMBL" id="PFMK01000083">
    <property type="protein sequence ID" value="PIZ02508.1"/>
    <property type="molecule type" value="Genomic_DNA"/>
</dbReference>
<dbReference type="AlphaFoldDB" id="A0A2M7RQC5"/>
<accession>A0A2M7RQC5</accession>
<protein>
    <submittedName>
        <fullName evidence="2">Uncharacterized protein</fullName>
    </submittedName>
</protein>
<comment type="caution">
    <text evidence="2">The sequence shown here is derived from an EMBL/GenBank/DDBJ whole genome shotgun (WGS) entry which is preliminary data.</text>
</comment>
<reference evidence="3" key="1">
    <citation type="submission" date="2017-09" db="EMBL/GenBank/DDBJ databases">
        <title>Depth-based differentiation of microbial function through sediment-hosted aquifers and enrichment of novel symbionts in the deep terrestrial subsurface.</title>
        <authorList>
            <person name="Probst A.J."/>
            <person name="Ladd B."/>
            <person name="Jarett J.K."/>
            <person name="Geller-Mcgrath D.E."/>
            <person name="Sieber C.M.K."/>
            <person name="Emerson J.B."/>
            <person name="Anantharaman K."/>
            <person name="Thomas B.C."/>
            <person name="Malmstrom R."/>
            <person name="Stieglmeier M."/>
            <person name="Klingl A."/>
            <person name="Woyke T."/>
            <person name="Ryan C.M."/>
            <person name="Banfield J.F."/>
        </authorList>
    </citation>
    <scope>NUCLEOTIDE SEQUENCE [LARGE SCALE GENOMIC DNA]</scope>
</reference>
<feature type="transmembrane region" description="Helical" evidence="1">
    <location>
        <begin position="45"/>
        <end position="66"/>
    </location>
</feature>
<keyword evidence="1" id="KW-1133">Transmembrane helix</keyword>
<sequence length="515" mass="59827">MNRKSSKNPFPEAEIISSNVRTPSNYSLPPSPPVLTARRNYKKTIFLFTLCFLILIVSGVSLFIYLDSQNNIKPGIRNPNGDKGTILFIYSLTFFDRSGQELLDKISSQIIKENWRLEVLPIDKKLTNTTPYDAINAYIPSLWGNENKDFEKRIQEIKNATDIPVVLFVKGNNSEKNKEIYSHILSENKSQIIAVDNLGNNDSDIDLISKDINLLLKATEEHDKQNDKLRIDQFQRLSNNIYDYFLNQQKLPVTLSDPVLDPERIKDPITKQSIEYHSRSKQFYRFCTRFDWNFAKYPDPIKYEDYTHLKGHDCYYFNAQNRFNLIQKEEILDQIRLKDFIDLSNIVKGYFQTKSELPVDLQSLSNNLNGTEINDPETNEIYRYKRISETDFEFCTTFSSDSPATASLKDIADIYNKNIHKQGYNCKRFIISDYKGFRINEILKNTSFGNWADYTDHVEVDEWKTSDGRIKRIDRISTEPTTGYPSYYAVQLTPGPYSFLTSSKVKVIGGKFYDV</sequence>
<proteinExistence type="predicted"/>
<evidence type="ECO:0000313" key="2">
    <source>
        <dbReference type="EMBL" id="PIZ02508.1"/>
    </source>
</evidence>
<feature type="non-terminal residue" evidence="2">
    <location>
        <position position="515"/>
    </location>
</feature>
<evidence type="ECO:0000313" key="3">
    <source>
        <dbReference type="Proteomes" id="UP000231069"/>
    </source>
</evidence>
<keyword evidence="1" id="KW-0812">Transmembrane</keyword>
<evidence type="ECO:0000256" key="1">
    <source>
        <dbReference type="SAM" id="Phobius"/>
    </source>
</evidence>
<keyword evidence="1" id="KW-0472">Membrane</keyword>
<gene>
    <name evidence="2" type="ORF">COY59_04525</name>
</gene>
<name>A0A2M7RQC5_9BACT</name>
<organism evidence="2 3">
    <name type="scientific">Candidatus Gottesmanbacteria bacterium CG_4_10_14_0_8_um_filter_37_24</name>
    <dbReference type="NCBI Taxonomy" id="1974574"/>
    <lineage>
        <taxon>Bacteria</taxon>
        <taxon>Candidatus Gottesmaniibacteriota</taxon>
    </lineage>
</organism>